<proteinExistence type="predicted"/>
<gene>
    <name evidence="2" type="ORF">HEB94_006339</name>
</gene>
<organism evidence="2 3">
    <name type="scientific">Actinopolymorpha pittospori</name>
    <dbReference type="NCBI Taxonomy" id="648752"/>
    <lineage>
        <taxon>Bacteria</taxon>
        <taxon>Bacillati</taxon>
        <taxon>Actinomycetota</taxon>
        <taxon>Actinomycetes</taxon>
        <taxon>Propionibacteriales</taxon>
        <taxon>Actinopolymorphaceae</taxon>
        <taxon>Actinopolymorpha</taxon>
    </lineage>
</organism>
<keyword evidence="3" id="KW-1185">Reference proteome</keyword>
<sequence>MRVRRTGVSAAAIAAAALTLVVPTVATAVPAAAEPVQAKARPSAPIVVERDRPTQRLHVRADSTGEALLDLTVAAPGTDWAVEGKESAVVSVYVDRRYATDVVVTGDAPSAHQVALGQLRRGPHTLELRYADASSAAGAKSVVASDLQVETYARNDPEYSALRFAPILYGRNMAEFGDAYQNATTDTPLIAWHETGPGSKPGHVRITYSVIWSNEDGGTNTPALMARWGRTTDIEWIYAVELDANGERVAGSDTYQAPNHATLQFKGGYEGDHAKLQTCTSNNNLCDQVDDPMRFFLSTLETRPADQAREAVMDANPWTYLVMAKELIREGKIEAAAPNAPDTPEVSDQRNYLYAVVKKTTEGANTGSSWVGVALGVRLTSGETVYLSHHVDPTRSLQRDDPAATTVELPAGTTQDDIAEITARRVVVGTDSGAAVHVTGIQRGFLLGTDYLPQPSFLTWSGDMTLTADQPTAVLWRR</sequence>
<dbReference type="Proteomes" id="UP000638648">
    <property type="component" value="Unassembled WGS sequence"/>
</dbReference>
<protein>
    <submittedName>
        <fullName evidence="2">Uncharacterized protein</fullName>
    </submittedName>
</protein>
<accession>A0A927MZK5</accession>
<dbReference type="EMBL" id="JADBEM010000001">
    <property type="protein sequence ID" value="MBE1609491.1"/>
    <property type="molecule type" value="Genomic_DNA"/>
</dbReference>
<dbReference type="RefSeq" id="WP_192753060.1">
    <property type="nucleotide sequence ID" value="NZ_BAABJL010000156.1"/>
</dbReference>
<evidence type="ECO:0000256" key="1">
    <source>
        <dbReference type="SAM" id="SignalP"/>
    </source>
</evidence>
<evidence type="ECO:0000313" key="2">
    <source>
        <dbReference type="EMBL" id="MBE1609491.1"/>
    </source>
</evidence>
<evidence type="ECO:0000313" key="3">
    <source>
        <dbReference type="Proteomes" id="UP000638648"/>
    </source>
</evidence>
<keyword evidence="1" id="KW-0732">Signal</keyword>
<dbReference type="AlphaFoldDB" id="A0A927MZK5"/>
<feature type="signal peptide" evidence="1">
    <location>
        <begin position="1"/>
        <end position="28"/>
    </location>
</feature>
<name>A0A927MZK5_9ACTN</name>
<comment type="caution">
    <text evidence="2">The sequence shown here is derived from an EMBL/GenBank/DDBJ whole genome shotgun (WGS) entry which is preliminary data.</text>
</comment>
<reference evidence="2" key="1">
    <citation type="submission" date="2020-10" db="EMBL/GenBank/DDBJ databases">
        <title>Sequencing the genomes of 1000 actinobacteria strains.</title>
        <authorList>
            <person name="Klenk H.-P."/>
        </authorList>
    </citation>
    <scope>NUCLEOTIDE SEQUENCE</scope>
    <source>
        <strain evidence="2">DSM 45354</strain>
    </source>
</reference>
<feature type="chain" id="PRO_5037733515" evidence="1">
    <location>
        <begin position="29"/>
        <end position="478"/>
    </location>
</feature>